<comment type="cofactor">
    <cofactor evidence="2">
        <name>FAD</name>
        <dbReference type="ChEBI" id="CHEBI:57692"/>
    </cofactor>
</comment>
<dbReference type="Gene3D" id="1.10.10.10">
    <property type="entry name" value="Winged helix-like DNA-binding domain superfamily/Winged helix DNA-binding domain"/>
    <property type="match status" value="1"/>
</dbReference>
<dbReference type="Gene3D" id="3.50.50.60">
    <property type="entry name" value="FAD/NAD(P)-binding domain"/>
    <property type="match status" value="1"/>
</dbReference>
<dbReference type="FunFam" id="1.10.10.10:FF:000232">
    <property type="entry name" value="lysine-specific histone demethylase 1B"/>
    <property type="match status" value="1"/>
</dbReference>
<dbReference type="SUPFAM" id="SSF54373">
    <property type="entry name" value="FAD-linked reductases, C-terminal domain"/>
    <property type="match status" value="1"/>
</dbReference>
<comment type="function">
    <text evidence="29">Histone demethylase that demethylates 'Lys-4' of histone H3, a specific tag for epigenetic transcriptional activation, thereby acting as a corepressor. Required for de novo DNA methylation of a subset of imprinted genes during oogenesis. Acts by oxidizing the substrate by FAD to generate the corresponding imine that is subsequently hydrolyzed. Demethylates both mono- and di-methylated 'Lys-4' of histone H3. Has no effect on tri-methylated 'Lys-4', mono-, di- or tri-methylated 'Lys-9', mono-, di- or tri-methylated 'Lys-27', mono-, di- or tri-methylated 'Lys-36' of histone H3, or on mono-, di- or tri-methylated 'Lys-20' of histone H4. Alone, it is unable to demethylate H3K4me on nucleosomes and requires the presence of GLYR1 to achieve such activity, they form a multifunctional enzyme complex that modifies transcribed chromatin and facilitates Pol II transcription through nucleosomes.</text>
</comment>
<evidence type="ECO:0000256" key="30">
    <source>
        <dbReference type="ARBA" id="ARBA00065941"/>
    </source>
</evidence>
<feature type="transmembrane region" description="Helical" evidence="34">
    <location>
        <begin position="1051"/>
        <end position="1068"/>
    </location>
</feature>
<dbReference type="EC" id="1.14.99.66" evidence="31"/>
<evidence type="ECO:0000256" key="14">
    <source>
        <dbReference type="ARBA" id="ARBA00022679"/>
    </source>
</evidence>
<evidence type="ECO:0000256" key="5">
    <source>
        <dbReference type="ARBA" id="ARBA00004286"/>
    </source>
</evidence>
<dbReference type="GO" id="GO:0008270">
    <property type="term" value="F:zinc ion binding"/>
    <property type="evidence" value="ECO:0007669"/>
    <property type="project" value="UniProtKB-KW"/>
</dbReference>
<feature type="compositionally biased region" description="Basic and acidic residues" evidence="33">
    <location>
        <begin position="856"/>
        <end position="865"/>
    </location>
</feature>
<keyword evidence="8" id="KW-0158">Chromosome</keyword>
<feature type="transmembrane region" description="Helical" evidence="34">
    <location>
        <begin position="1313"/>
        <end position="1332"/>
    </location>
</feature>
<keyword evidence="11" id="KW-0597">Phosphoprotein</keyword>
<dbReference type="GO" id="GO:0005694">
    <property type="term" value="C:chromosome"/>
    <property type="evidence" value="ECO:0007669"/>
    <property type="project" value="UniProtKB-SubCell"/>
</dbReference>
<evidence type="ECO:0000256" key="2">
    <source>
        <dbReference type="ARBA" id="ARBA00001974"/>
    </source>
</evidence>
<evidence type="ECO:0000256" key="16">
    <source>
        <dbReference type="ARBA" id="ARBA00022723"/>
    </source>
</evidence>
<keyword evidence="15 34" id="KW-0812">Transmembrane</keyword>
<keyword evidence="19" id="KW-0862">Zinc</keyword>
<evidence type="ECO:0000256" key="31">
    <source>
        <dbReference type="ARBA" id="ARBA00066706"/>
    </source>
</evidence>
<keyword evidence="9" id="KW-0217">Developmental protein</keyword>
<keyword evidence="20" id="KW-0156">Chromatin regulator</keyword>
<evidence type="ECO:0000256" key="4">
    <source>
        <dbReference type="ARBA" id="ARBA00004141"/>
    </source>
</evidence>
<comment type="subcellular location">
    <subcellularLocation>
        <location evidence="5">Chromosome</location>
    </subcellularLocation>
    <subcellularLocation>
        <location evidence="4">Membrane</location>
        <topology evidence="4">Multi-pass membrane protein</topology>
    </subcellularLocation>
    <subcellularLocation>
        <location evidence="3">Nucleus</location>
    </subcellularLocation>
</comment>
<keyword evidence="18" id="KW-0274">FAD</keyword>
<keyword evidence="23" id="KW-0805">Transcription regulation</keyword>
<dbReference type="InterPro" id="IPR009057">
    <property type="entry name" value="Homeodomain-like_sf"/>
</dbReference>
<evidence type="ECO:0000256" key="15">
    <source>
        <dbReference type="ARBA" id="ARBA00022692"/>
    </source>
</evidence>
<keyword evidence="16" id="KW-0479">Metal-binding</keyword>
<dbReference type="GO" id="GO:0050660">
    <property type="term" value="F:flavin adenine dinucleotide binding"/>
    <property type="evidence" value="ECO:0007669"/>
    <property type="project" value="UniProtKB-ARBA"/>
</dbReference>
<evidence type="ECO:0000256" key="1">
    <source>
        <dbReference type="ARBA" id="ARBA00001947"/>
    </source>
</evidence>
<keyword evidence="21 34" id="KW-1133">Transmembrane helix</keyword>
<dbReference type="FunFam" id="3.30.40.100:FF:000002">
    <property type="entry name" value="Lysine-specific histone demethylase 1B"/>
    <property type="match status" value="1"/>
</dbReference>
<proteinExistence type="inferred from homology"/>
<feature type="transmembrane region" description="Helical" evidence="34">
    <location>
        <begin position="1380"/>
        <end position="1402"/>
    </location>
</feature>
<dbReference type="InterPro" id="IPR036188">
    <property type="entry name" value="FAD/NAD-bd_sf"/>
</dbReference>
<organism evidence="37 38">
    <name type="scientific">Aldrovandia affinis</name>
    <dbReference type="NCBI Taxonomy" id="143900"/>
    <lineage>
        <taxon>Eukaryota</taxon>
        <taxon>Metazoa</taxon>
        <taxon>Chordata</taxon>
        <taxon>Craniata</taxon>
        <taxon>Vertebrata</taxon>
        <taxon>Euteleostomi</taxon>
        <taxon>Actinopterygii</taxon>
        <taxon>Neopterygii</taxon>
        <taxon>Teleostei</taxon>
        <taxon>Notacanthiformes</taxon>
        <taxon>Halosauridae</taxon>
        <taxon>Aldrovandia</taxon>
    </lineage>
</organism>
<keyword evidence="17" id="KW-0863">Zinc-finger</keyword>
<feature type="transmembrane region" description="Helical" evidence="34">
    <location>
        <begin position="1414"/>
        <end position="1433"/>
    </location>
</feature>
<dbReference type="GO" id="GO:0040029">
    <property type="term" value="P:epigenetic regulation of gene expression"/>
    <property type="evidence" value="ECO:0007669"/>
    <property type="project" value="UniProtKB-ARBA"/>
</dbReference>
<comment type="similarity">
    <text evidence="6">Belongs to the flavin monoamine oxidase family.</text>
</comment>
<comment type="subunit">
    <text evidence="30">Interacts with its cofactor GLYR1 at nucleosomes; this interaction stimulates H3K4me1 and H3K4me2 demethylation. In contrast to KDM1A, does not form a complex with RCOR1/CoREST. Possible accessory component of the polycomb repressive deubiquitinase (PR-DUB) complex, at least composed of BAP1, one of ASXL1, ASXL2 or (probably) ASXL3 and one of MBD5 or MBD6. The PR-DUB core associates with a number of accessory proteins, including FOXK1, FOXK2, KDM1B, HCFC1 and OGT; KDM1B specifically associates with ASXL2 PR-DUB complexes.</text>
</comment>
<evidence type="ECO:0000256" key="18">
    <source>
        <dbReference type="ARBA" id="ARBA00022827"/>
    </source>
</evidence>
<evidence type="ECO:0000256" key="32">
    <source>
        <dbReference type="ARBA" id="ARBA00083218"/>
    </source>
</evidence>
<feature type="transmembrane region" description="Helical" evidence="34">
    <location>
        <begin position="1074"/>
        <end position="1092"/>
    </location>
</feature>
<feature type="transmembrane region" description="Helical" evidence="34">
    <location>
        <begin position="1136"/>
        <end position="1153"/>
    </location>
</feature>
<dbReference type="SUPFAM" id="SSF51905">
    <property type="entry name" value="FAD/NAD(P)-binding domain"/>
    <property type="match status" value="1"/>
</dbReference>
<feature type="transmembrane region" description="Helical" evidence="34">
    <location>
        <begin position="1206"/>
        <end position="1224"/>
    </location>
</feature>
<dbReference type="InterPro" id="IPR007526">
    <property type="entry name" value="SWIRM"/>
</dbReference>
<keyword evidence="25" id="KW-0804">Transcription</keyword>
<evidence type="ECO:0000256" key="22">
    <source>
        <dbReference type="ARBA" id="ARBA00023002"/>
    </source>
</evidence>
<evidence type="ECO:0000256" key="6">
    <source>
        <dbReference type="ARBA" id="ARBA00005995"/>
    </source>
</evidence>
<evidence type="ECO:0000256" key="7">
    <source>
        <dbReference type="ARBA" id="ARBA00008744"/>
    </source>
</evidence>
<dbReference type="Gene3D" id="3.30.40.100">
    <property type="match status" value="1"/>
</dbReference>
<gene>
    <name evidence="37" type="ORF">AAFF_G00119600</name>
</gene>
<comment type="catalytic activity">
    <reaction evidence="27">
        <text>N(6)-methyl-L-lysyl(4)-[histone H3] + A + H2O = L-lysyl(4)-[histone H3] + formaldehyde + AH2</text>
        <dbReference type="Rhea" id="RHEA:60256"/>
        <dbReference type="Rhea" id="RHEA-COMP:15543"/>
        <dbReference type="Rhea" id="RHEA-COMP:15547"/>
        <dbReference type="ChEBI" id="CHEBI:13193"/>
        <dbReference type="ChEBI" id="CHEBI:15377"/>
        <dbReference type="ChEBI" id="CHEBI:16842"/>
        <dbReference type="ChEBI" id="CHEBI:17499"/>
        <dbReference type="ChEBI" id="CHEBI:29969"/>
        <dbReference type="ChEBI" id="CHEBI:61929"/>
    </reaction>
    <physiologicalReaction direction="left-to-right" evidence="27">
        <dbReference type="Rhea" id="RHEA:60257"/>
    </physiologicalReaction>
</comment>
<feature type="region of interest" description="Disordered" evidence="33">
    <location>
        <begin position="23"/>
        <end position="82"/>
    </location>
</feature>
<dbReference type="Pfam" id="PF10034">
    <property type="entry name" value="Dpy19"/>
    <property type="match status" value="1"/>
</dbReference>
<keyword evidence="22" id="KW-0560">Oxidoreductase</keyword>
<keyword evidence="13" id="KW-0328">Glycosyltransferase</keyword>
<dbReference type="PROSITE" id="PS51050">
    <property type="entry name" value="ZF_CW"/>
    <property type="match status" value="1"/>
</dbReference>
<dbReference type="PANTHER" id="PTHR31488:SF2">
    <property type="entry name" value="C-MANNOSYLTRANSFERASE DPY19L4-RELATED"/>
    <property type="match status" value="1"/>
</dbReference>
<feature type="domain" description="SWIRM" evidence="35">
    <location>
        <begin position="304"/>
        <end position="402"/>
    </location>
</feature>
<protein>
    <recommendedName>
        <fullName evidence="31">[histone-H3]-N(6),N(6)-dimethyl-L-lysine(4) FAD-dependent demethylase</fullName>
        <ecNumber evidence="31">1.14.99.66</ecNumber>
    </recommendedName>
    <alternativeName>
        <fullName evidence="32">Flavin-containing amine oxidase domain-containing protein 1</fullName>
    </alternativeName>
</protein>
<dbReference type="InterPro" id="IPR011124">
    <property type="entry name" value="Znf_CW"/>
</dbReference>
<comment type="catalytic activity">
    <reaction evidence="28">
        <text>N(6),N(6)-dimethyl-L-lysyl(4)-[histone H3] + 2 A + 2 H2O = L-lysyl(4)-[histone H3] + 2 formaldehyde + 2 AH2</text>
        <dbReference type="Rhea" id="RHEA:60244"/>
        <dbReference type="Rhea" id="RHEA-COMP:15540"/>
        <dbReference type="Rhea" id="RHEA-COMP:15547"/>
        <dbReference type="ChEBI" id="CHEBI:13193"/>
        <dbReference type="ChEBI" id="CHEBI:15377"/>
        <dbReference type="ChEBI" id="CHEBI:16842"/>
        <dbReference type="ChEBI" id="CHEBI:17499"/>
        <dbReference type="ChEBI" id="CHEBI:29969"/>
        <dbReference type="ChEBI" id="CHEBI:61976"/>
        <dbReference type="EC" id="1.14.99.66"/>
    </reaction>
    <physiologicalReaction direction="left-to-right" evidence="28">
        <dbReference type="Rhea" id="RHEA:60245"/>
    </physiologicalReaction>
</comment>
<evidence type="ECO:0000256" key="25">
    <source>
        <dbReference type="ARBA" id="ARBA00023163"/>
    </source>
</evidence>
<evidence type="ECO:0000256" key="13">
    <source>
        <dbReference type="ARBA" id="ARBA00022676"/>
    </source>
</evidence>
<feature type="domain" description="CW-type" evidence="36">
    <location>
        <begin position="169"/>
        <end position="228"/>
    </location>
</feature>
<dbReference type="GO" id="GO:0000030">
    <property type="term" value="F:mannosyltransferase activity"/>
    <property type="evidence" value="ECO:0007669"/>
    <property type="project" value="TreeGrafter"/>
</dbReference>
<evidence type="ECO:0000256" key="33">
    <source>
        <dbReference type="SAM" id="MobiDB-lite"/>
    </source>
</evidence>
<reference evidence="37" key="1">
    <citation type="journal article" date="2023" name="Science">
        <title>Genome structures resolve the early diversification of teleost fishes.</title>
        <authorList>
            <person name="Parey E."/>
            <person name="Louis A."/>
            <person name="Montfort J."/>
            <person name="Bouchez O."/>
            <person name="Roques C."/>
            <person name="Iampietro C."/>
            <person name="Lluch J."/>
            <person name="Castinel A."/>
            <person name="Donnadieu C."/>
            <person name="Desvignes T."/>
            <person name="Floi Bucao C."/>
            <person name="Jouanno E."/>
            <person name="Wen M."/>
            <person name="Mejri S."/>
            <person name="Dirks R."/>
            <person name="Jansen H."/>
            <person name="Henkel C."/>
            <person name="Chen W.J."/>
            <person name="Zahm M."/>
            <person name="Cabau C."/>
            <person name="Klopp C."/>
            <person name="Thompson A.W."/>
            <person name="Robinson-Rechavi M."/>
            <person name="Braasch I."/>
            <person name="Lecointre G."/>
            <person name="Bobe J."/>
            <person name="Postlethwait J.H."/>
            <person name="Berthelot C."/>
            <person name="Roest Crollius H."/>
            <person name="Guiguen Y."/>
        </authorList>
    </citation>
    <scope>NUCLEOTIDE SEQUENCE</scope>
    <source>
        <strain evidence="37">NC1722</strain>
    </source>
</reference>
<feature type="transmembrane region" description="Helical" evidence="34">
    <location>
        <begin position="1236"/>
        <end position="1257"/>
    </location>
</feature>
<dbReference type="InterPro" id="IPR018732">
    <property type="entry name" value="Dpy-19/Dpy-19-like"/>
</dbReference>
<evidence type="ECO:0000259" key="35">
    <source>
        <dbReference type="PROSITE" id="PS50934"/>
    </source>
</evidence>
<feature type="compositionally biased region" description="Polar residues" evidence="33">
    <location>
        <begin position="41"/>
        <end position="53"/>
    </location>
</feature>
<sequence length="1614" mass="183336">MNIVASEEEKHILMNSDAELTGTVSGARARSKKRPAVESSAVDNQLIRSSGRQVNVRVKRCSNSPGQTKRKATDTEEDEDQSEKKYRKCEKAGCSATYPVCFASASERCAKNGYTSRWYHLSCGEHFCNECFDHYYRSHKDGYEKYASWKRVWTGNGKSEPSLKAFMADQQLPYWVQCTKPDCGKWRQLTKEIQLTASLATTYRCGMKFNNIKSEGPDQCSQPEDMRVVEVIDSWWHSMLILPPLLKDSPANAFLMAYYPDCVGMSPSSSPSNVSHNELKADHCRVIQPQIPGLCPYFQPFYQPNECGKALCVRPDMMELDELYEFPEYSRDPTMYLALRNLILASWHRDCKEVLTPQKCAPHIIVRGLVRVRCVQEIDRVLYFITRKGLVNTGVLSVKEPLLPSHYHNKKVVVIGAGASGLAAARQLKNFGMQVVVLEARDRIGGRVWDDVSLGVTVGRGAQIVNGCINNPIGLMCEQMGIKMHKLGDRCDLIQEGGKATDPTIDKRMDFHFNAILDVVSEWRKDKSQHQDTPLGEKIQEVYKTFLQESGIQFSELEEKVLQFHLSNLEYACGSNLDQVSARSWDHNEFFAQFSGDHTLLTQGYSSVLNKLAEGLDICLNTPVQAIDYSGEVVKVTSSSGSQWTAQKVLVTVPLALLQKNALQFIPPLPDRKLKAINSLGAGVIEKIALQFPYRFWDSKIQGADYFGHVPPVPDKRGMFSVFYDMDPQGKHCVLMSVITGDAVATIRDLGDKKVASMCMQVLRELFKEQEVPDPVKYFVTHWSKDVWSQMSYSFVKTGGSGEAYDIIAEEVQGKVFFAGEATNRHFPQTVTGAYLSDTGEMTELRYLKEETCIESEEKVQREKEQEDQDCTADPQPPQHEYTTGDDRTEEQACPSEGGSDAVTEAETPKEEKEVGECVKNSSAKRPCKSDKSLLFQRLVKLFFGCLAAVTCGMMYAVYLSTYHERKFWFSSRQELEREITFLGGSGLYYYYYKHMLTVPSFERGMHELMHDNRTVSTQTINAVEQLFLYPELVTSFLYRVTGSQDVIEPVYFYIGVVFGLQAVYVTALFVSSWVMSGTWVAGMLAVAWYVINRLDTTKVDYAIPLRDNWALPYFSCQVVALTGFLRNSSSSATEMFCYLLMGASTFTFILIWEHSHYVLFVQGLALFLLDCFDLVQPRKVADIHKVYLCSVVLAYVLQFQNPSLLSSPLLSLLAGSAIARYLQHNMKIGSLAARLMKILLHFYLVFTIGITFSYMVKRIMPVNESDHMLKFLEVKFGLNTTTDFVTNLLMCQEGFQSPSQDFFLRLTQASVLPFYLLVLLVCLLSTLQAIYRRLSGEPLQSNLALEDGRIGEQPEVIYHVFHTLLFGMLAMVFEGMKYLWTPYVCMFTAFGVCSPELWMTVFKWLKLKSVHPVVLALILSTAVPTIIGFSLWREYFPRVITELSELQEFHDPDTVELMNWIKKQAPVTAVFAGSPQLMGAVKLCSGWTVTSLPLYTDINLLRRSENIYQVYAMRSAEDIYKILTSYKASYVIIEETVCSEMSPVKGCRIKDLLDVSNGHVVYEKGEMYAFSKHRRFCHEIKMNYSPYVNYFTRVFWNRSYHVYKVNSVISFQY</sequence>
<keyword evidence="24 34" id="KW-0472">Membrane</keyword>
<dbReference type="SUPFAM" id="SSF46689">
    <property type="entry name" value="Homeodomain-like"/>
    <property type="match status" value="1"/>
</dbReference>
<name>A0AAD7RSH8_9TELE</name>
<evidence type="ECO:0000256" key="10">
    <source>
        <dbReference type="ARBA" id="ARBA00022491"/>
    </source>
</evidence>
<evidence type="ECO:0000259" key="36">
    <source>
        <dbReference type="PROSITE" id="PS51050"/>
    </source>
</evidence>
<evidence type="ECO:0000256" key="8">
    <source>
        <dbReference type="ARBA" id="ARBA00022454"/>
    </source>
</evidence>
<evidence type="ECO:0000256" key="3">
    <source>
        <dbReference type="ARBA" id="ARBA00004123"/>
    </source>
</evidence>
<keyword evidence="10" id="KW-0678">Repressor</keyword>
<keyword evidence="38" id="KW-1185">Reference proteome</keyword>
<evidence type="ECO:0000256" key="29">
    <source>
        <dbReference type="ARBA" id="ARBA00053130"/>
    </source>
</evidence>
<comment type="cofactor">
    <cofactor evidence="1">
        <name>Zn(2+)</name>
        <dbReference type="ChEBI" id="CHEBI:29105"/>
    </cofactor>
</comment>
<evidence type="ECO:0000256" key="19">
    <source>
        <dbReference type="ARBA" id="ARBA00022833"/>
    </source>
</evidence>
<dbReference type="Gene3D" id="3.90.660.10">
    <property type="match status" value="1"/>
</dbReference>
<keyword evidence="26" id="KW-0539">Nucleus</keyword>
<dbReference type="Pfam" id="PF01593">
    <property type="entry name" value="Amino_oxidase"/>
    <property type="match status" value="1"/>
</dbReference>
<feature type="compositionally biased region" description="Basic and acidic residues" evidence="33">
    <location>
        <begin position="907"/>
        <end position="917"/>
    </location>
</feature>
<dbReference type="GO" id="GO:0005637">
    <property type="term" value="C:nuclear inner membrane"/>
    <property type="evidence" value="ECO:0007669"/>
    <property type="project" value="TreeGrafter"/>
</dbReference>
<evidence type="ECO:0000313" key="37">
    <source>
        <dbReference type="EMBL" id="KAJ8389422.1"/>
    </source>
</evidence>
<evidence type="ECO:0000256" key="27">
    <source>
        <dbReference type="ARBA" id="ARBA00051126"/>
    </source>
</evidence>
<keyword evidence="12" id="KW-0285">Flavoprotein</keyword>
<dbReference type="PANTHER" id="PTHR31488">
    <property type="entry name" value="DPY-19-LIKE 1, LIKE (H. SAPIENS)"/>
    <property type="match status" value="1"/>
</dbReference>
<dbReference type="EMBL" id="JAINUG010000182">
    <property type="protein sequence ID" value="KAJ8389422.1"/>
    <property type="molecule type" value="Genomic_DNA"/>
</dbReference>
<feature type="transmembrane region" description="Helical" evidence="34">
    <location>
        <begin position="942"/>
        <end position="963"/>
    </location>
</feature>
<evidence type="ECO:0000256" key="28">
    <source>
        <dbReference type="ARBA" id="ARBA00051715"/>
    </source>
</evidence>
<evidence type="ECO:0000313" key="38">
    <source>
        <dbReference type="Proteomes" id="UP001221898"/>
    </source>
</evidence>
<evidence type="ECO:0000256" key="9">
    <source>
        <dbReference type="ARBA" id="ARBA00022473"/>
    </source>
</evidence>
<dbReference type="InterPro" id="IPR002937">
    <property type="entry name" value="Amino_oxidase"/>
</dbReference>
<accession>A0AAD7RSH8</accession>
<feature type="region of interest" description="Disordered" evidence="33">
    <location>
        <begin position="856"/>
        <end position="926"/>
    </location>
</feature>
<evidence type="ECO:0000256" key="17">
    <source>
        <dbReference type="ARBA" id="ARBA00022771"/>
    </source>
</evidence>
<evidence type="ECO:0000256" key="24">
    <source>
        <dbReference type="ARBA" id="ARBA00023136"/>
    </source>
</evidence>
<dbReference type="InterPro" id="IPR036388">
    <property type="entry name" value="WH-like_DNA-bd_sf"/>
</dbReference>
<evidence type="ECO:0000256" key="11">
    <source>
        <dbReference type="ARBA" id="ARBA00022553"/>
    </source>
</evidence>
<evidence type="ECO:0000256" key="26">
    <source>
        <dbReference type="ARBA" id="ARBA00023242"/>
    </source>
</evidence>
<comment type="similarity">
    <text evidence="7">Belongs to the dpy-19 family.</text>
</comment>
<evidence type="ECO:0000256" key="23">
    <source>
        <dbReference type="ARBA" id="ARBA00023015"/>
    </source>
</evidence>
<evidence type="ECO:0000256" key="34">
    <source>
        <dbReference type="SAM" id="Phobius"/>
    </source>
</evidence>
<keyword evidence="14" id="KW-0808">Transferase</keyword>
<dbReference type="PROSITE" id="PS50934">
    <property type="entry name" value="SWIRM"/>
    <property type="match status" value="1"/>
</dbReference>
<dbReference type="GO" id="GO:0140682">
    <property type="term" value="F:FAD-dependent H3K4me/H3K4me3 demethylase activity"/>
    <property type="evidence" value="ECO:0007669"/>
    <property type="project" value="UniProtKB-EC"/>
</dbReference>
<evidence type="ECO:0000256" key="21">
    <source>
        <dbReference type="ARBA" id="ARBA00022989"/>
    </source>
</evidence>
<dbReference type="Proteomes" id="UP001221898">
    <property type="component" value="Unassembled WGS sequence"/>
</dbReference>
<dbReference type="Pfam" id="PF07496">
    <property type="entry name" value="zf-CW"/>
    <property type="match status" value="1"/>
</dbReference>
<evidence type="ECO:0000256" key="20">
    <source>
        <dbReference type="ARBA" id="ARBA00022853"/>
    </source>
</evidence>
<comment type="caution">
    <text evidence="37">The sequence shown here is derived from an EMBL/GenBank/DDBJ whole genome shotgun (WGS) entry which is preliminary data.</text>
</comment>
<evidence type="ECO:0000256" key="12">
    <source>
        <dbReference type="ARBA" id="ARBA00022630"/>
    </source>
</evidence>